<accession>A0A6M3K2B4</accession>
<evidence type="ECO:0000313" key="1">
    <source>
        <dbReference type="EMBL" id="QJA62049.1"/>
    </source>
</evidence>
<reference evidence="2" key="1">
    <citation type="submission" date="2020-03" db="EMBL/GenBank/DDBJ databases">
        <title>The deep terrestrial virosphere.</title>
        <authorList>
            <person name="Holmfeldt K."/>
            <person name="Nilsson E."/>
            <person name="Simone D."/>
            <person name="Lopez-Fernandez M."/>
            <person name="Wu X."/>
            <person name="de Brujin I."/>
            <person name="Lundin D."/>
            <person name="Andersson A."/>
            <person name="Bertilsson S."/>
            <person name="Dopson M."/>
        </authorList>
    </citation>
    <scope>NUCLEOTIDE SEQUENCE</scope>
    <source>
        <strain evidence="2">MM415A01504</strain>
        <strain evidence="1">MM415B00831</strain>
    </source>
</reference>
<sequence>MISMDKFAGSNSVSQLLNKMLGLLTKRIIGGNGINVKRSGNNLVIEAQPGLSGGASGPQKAPYWVPYADE</sequence>
<dbReference type="AlphaFoldDB" id="A0A6M3K2B4"/>
<name>A0A6M3K2B4_9ZZZZ</name>
<evidence type="ECO:0000313" key="2">
    <source>
        <dbReference type="EMBL" id="QJA76463.1"/>
    </source>
</evidence>
<dbReference type="EMBL" id="MT142227">
    <property type="protein sequence ID" value="QJA76463.1"/>
    <property type="molecule type" value="Genomic_DNA"/>
</dbReference>
<protein>
    <submittedName>
        <fullName evidence="2">Uncharacterized protein</fullName>
    </submittedName>
</protein>
<proteinExistence type="predicted"/>
<dbReference type="EMBL" id="MT141460">
    <property type="protein sequence ID" value="QJA62049.1"/>
    <property type="molecule type" value="Genomic_DNA"/>
</dbReference>
<organism evidence="2">
    <name type="scientific">viral metagenome</name>
    <dbReference type="NCBI Taxonomy" id="1070528"/>
    <lineage>
        <taxon>unclassified sequences</taxon>
        <taxon>metagenomes</taxon>
        <taxon>organismal metagenomes</taxon>
    </lineage>
</organism>
<gene>
    <name evidence="2" type="ORF">MM415A01504_0002</name>
    <name evidence="1" type="ORF">MM415B00831_0025</name>
</gene>